<evidence type="ECO:0000313" key="4">
    <source>
        <dbReference type="Proteomes" id="UP000821853"/>
    </source>
</evidence>
<dbReference type="Proteomes" id="UP000821853">
    <property type="component" value="Chromosome 3"/>
</dbReference>
<gene>
    <name evidence="3" type="ORF">HPB48_014369</name>
</gene>
<dbReference type="PANTHER" id="PTHR47577">
    <property type="entry name" value="THAP DOMAIN-CONTAINING PROTEIN 6"/>
    <property type="match status" value="1"/>
</dbReference>
<dbReference type="Pfam" id="PF21787">
    <property type="entry name" value="TNP-like_RNaseH_N"/>
    <property type="match status" value="1"/>
</dbReference>
<dbReference type="VEuPathDB" id="VectorBase:HLOH_051722"/>
<accession>A0A9J6G2Z2</accession>
<evidence type="ECO:0000313" key="3">
    <source>
        <dbReference type="EMBL" id="KAH9369451.1"/>
    </source>
</evidence>
<dbReference type="InterPro" id="IPR048367">
    <property type="entry name" value="TNP-like_RNaseH_C"/>
</dbReference>
<organism evidence="3 4">
    <name type="scientific">Haemaphysalis longicornis</name>
    <name type="common">Bush tick</name>
    <dbReference type="NCBI Taxonomy" id="44386"/>
    <lineage>
        <taxon>Eukaryota</taxon>
        <taxon>Metazoa</taxon>
        <taxon>Ecdysozoa</taxon>
        <taxon>Arthropoda</taxon>
        <taxon>Chelicerata</taxon>
        <taxon>Arachnida</taxon>
        <taxon>Acari</taxon>
        <taxon>Parasitiformes</taxon>
        <taxon>Ixodida</taxon>
        <taxon>Ixodoidea</taxon>
        <taxon>Ixodidae</taxon>
        <taxon>Haemaphysalinae</taxon>
        <taxon>Haemaphysalis</taxon>
    </lineage>
</organism>
<keyword evidence="4" id="KW-1185">Reference proteome</keyword>
<evidence type="ECO:0000259" key="2">
    <source>
        <dbReference type="Pfam" id="PF21789"/>
    </source>
</evidence>
<dbReference type="PANTHER" id="PTHR47577:SF2">
    <property type="entry name" value="THAP DOMAIN CONTAINING 9"/>
    <property type="match status" value="1"/>
</dbReference>
<feature type="domain" description="Transposable element P transposase-like RNase H" evidence="1">
    <location>
        <begin position="93"/>
        <end position="225"/>
    </location>
</feature>
<feature type="domain" description="Transposable element P transposase-like RNase H C-terminal" evidence="2">
    <location>
        <begin position="300"/>
        <end position="328"/>
    </location>
</feature>
<dbReference type="Pfam" id="PF21789">
    <property type="entry name" value="TNP-like_RNaseH_C"/>
    <property type="match status" value="1"/>
</dbReference>
<dbReference type="OrthoDB" id="6508418at2759"/>
<dbReference type="InterPro" id="IPR048365">
    <property type="entry name" value="TNP-like_RNaseH_N"/>
</dbReference>
<reference evidence="3 4" key="1">
    <citation type="journal article" date="2020" name="Cell">
        <title>Large-Scale Comparative Analyses of Tick Genomes Elucidate Their Genetic Diversity and Vector Capacities.</title>
        <authorList>
            <consortium name="Tick Genome and Microbiome Consortium (TIGMIC)"/>
            <person name="Jia N."/>
            <person name="Wang J."/>
            <person name="Shi W."/>
            <person name="Du L."/>
            <person name="Sun Y."/>
            <person name="Zhan W."/>
            <person name="Jiang J.F."/>
            <person name="Wang Q."/>
            <person name="Zhang B."/>
            <person name="Ji P."/>
            <person name="Bell-Sakyi L."/>
            <person name="Cui X.M."/>
            <person name="Yuan T.T."/>
            <person name="Jiang B.G."/>
            <person name="Yang W.F."/>
            <person name="Lam T.T."/>
            <person name="Chang Q.C."/>
            <person name="Ding S.J."/>
            <person name="Wang X.J."/>
            <person name="Zhu J.G."/>
            <person name="Ruan X.D."/>
            <person name="Zhao L."/>
            <person name="Wei J.T."/>
            <person name="Ye R.Z."/>
            <person name="Que T.C."/>
            <person name="Du C.H."/>
            <person name="Zhou Y.H."/>
            <person name="Cheng J.X."/>
            <person name="Dai P.F."/>
            <person name="Guo W.B."/>
            <person name="Han X.H."/>
            <person name="Huang E.J."/>
            <person name="Li L.F."/>
            <person name="Wei W."/>
            <person name="Gao Y.C."/>
            <person name="Liu J.Z."/>
            <person name="Shao H.Z."/>
            <person name="Wang X."/>
            <person name="Wang C.C."/>
            <person name="Yang T.C."/>
            <person name="Huo Q.B."/>
            <person name="Li W."/>
            <person name="Chen H.Y."/>
            <person name="Chen S.E."/>
            <person name="Zhou L.G."/>
            <person name="Ni X.B."/>
            <person name="Tian J.H."/>
            <person name="Sheng Y."/>
            <person name="Liu T."/>
            <person name="Pan Y.S."/>
            <person name="Xia L.Y."/>
            <person name="Li J."/>
            <person name="Zhao F."/>
            <person name="Cao W.C."/>
        </authorList>
    </citation>
    <scope>NUCLEOTIDE SEQUENCE [LARGE SCALE GENOMIC DNA]</scope>
    <source>
        <strain evidence="3">HaeL-2018</strain>
    </source>
</reference>
<dbReference type="EMBL" id="JABSTR010000005">
    <property type="protein sequence ID" value="KAH9369451.1"/>
    <property type="molecule type" value="Genomic_DNA"/>
</dbReference>
<protein>
    <recommendedName>
        <fullName evidence="5">Transposable element</fullName>
    </recommendedName>
</protein>
<evidence type="ECO:0008006" key="5">
    <source>
        <dbReference type="Google" id="ProtNLM"/>
    </source>
</evidence>
<sequence>MQEVNASKPEDVLHAQIETLPPKQQQCVMQCFSAAKKRSSKGNVYSKDWILECMLMKMKSAKLYEHLRKHNIISLPSKSTLKRYLRLFKSGFGFNEKVLRKLKEKTTHISSFRRRGGLLVDEIKLSEHLTVTSTGHIEGFVDMGPFTTDGQNVPCDHGMIVMFVPLTGKWNQVIGAFATSSNVKGEMLAKILIEATILAEASGLFVDFVTCDGAAWNRKMWDILGIGVKSGKITSKLQHPVDSSRYLHFMSDFPHLLKCVRNTLLKGPLNTPNGKVTLWSTLHLLEYLAAHGYKYIMTSRLSQDPLENFFGIIRQSFGSNNHPTPTQFLIVVNCLSFYNLAKVVGTGNAEQVQGSEDLSSLLSAHDVGVRDTTVSTLDTFIESGDLASAERLLHRVPVDHKECLEQRSDSRLVHYMAGYVARKFLSRSNCEKCKGSLLDSSVNKDETCQFTVMCDKGGLLYPSQAVFNAVKQLEDIFTVHFSQEKLCSDSILDVMSLVKLQFGESIGCSLHEDSLTTELIKFYVLTRLHFYVKGLNQSRADRTKKKLHGKISRCS</sequence>
<proteinExistence type="predicted"/>
<name>A0A9J6G2Z2_HAELO</name>
<dbReference type="OMA" id="ARWIYEC"/>
<comment type="caution">
    <text evidence="3">The sequence shown here is derived from an EMBL/GenBank/DDBJ whole genome shotgun (WGS) entry which is preliminary data.</text>
</comment>
<dbReference type="AlphaFoldDB" id="A0A9J6G2Z2"/>
<evidence type="ECO:0000259" key="1">
    <source>
        <dbReference type="Pfam" id="PF21787"/>
    </source>
</evidence>